<organism evidence="2 3">
    <name type="scientific">Haloferax massiliensis</name>
    <dbReference type="NCBI Taxonomy" id="1476858"/>
    <lineage>
        <taxon>Archaea</taxon>
        <taxon>Methanobacteriati</taxon>
        <taxon>Methanobacteriota</taxon>
        <taxon>Stenosarchaea group</taxon>
        <taxon>Halobacteria</taxon>
        <taxon>Halobacteriales</taxon>
        <taxon>Haloferacaceae</taxon>
        <taxon>Haloferax</taxon>
    </lineage>
</organism>
<protein>
    <submittedName>
        <fullName evidence="2">Cys-tRNA(Pro)/Cys-tRNA(Cys) deacylase YbaK</fullName>
    </submittedName>
</protein>
<evidence type="ECO:0000313" key="3">
    <source>
        <dbReference type="Proteomes" id="UP000198902"/>
    </source>
</evidence>
<dbReference type="Gene3D" id="3.90.960.10">
    <property type="entry name" value="YbaK/aminoacyl-tRNA synthetase-associated domain"/>
    <property type="match status" value="1"/>
</dbReference>
<dbReference type="PANTHER" id="PTHR30411:SF1">
    <property type="entry name" value="CYTOPLASMIC PROTEIN"/>
    <property type="match status" value="1"/>
</dbReference>
<reference evidence="3" key="1">
    <citation type="submission" date="2015-03" db="EMBL/GenBank/DDBJ databases">
        <authorList>
            <person name="Urmite Genomes"/>
        </authorList>
    </citation>
    <scope>NUCLEOTIDE SEQUENCE [LARGE SCALE GENOMIC DNA]</scope>
    <source>
        <strain evidence="3">Arc-Hr</strain>
    </source>
</reference>
<dbReference type="CDD" id="cd04333">
    <property type="entry name" value="ProX_deacylase"/>
    <property type="match status" value="1"/>
</dbReference>
<accession>A0A0D6JWL9</accession>
<feature type="domain" description="YbaK/aminoacyl-tRNA synthetase-associated" evidence="1">
    <location>
        <begin position="27"/>
        <end position="148"/>
    </location>
</feature>
<dbReference type="RefSeq" id="WP_089781167.1">
    <property type="nucleotide sequence ID" value="NZ_CABLRR010000005.1"/>
</dbReference>
<name>A0A0D6JWL9_9EURY</name>
<dbReference type="EMBL" id="CSTE01000005">
    <property type="protein sequence ID" value="CQR53212.1"/>
    <property type="molecule type" value="Genomic_DNA"/>
</dbReference>
<gene>
    <name evidence="2" type="primary">ybaK</name>
    <name evidence="2" type="ORF">BN996_03519</name>
</gene>
<dbReference type="OrthoDB" id="27691at2157"/>
<dbReference type="Pfam" id="PF04073">
    <property type="entry name" value="tRNA_edit"/>
    <property type="match status" value="1"/>
</dbReference>
<dbReference type="Proteomes" id="UP000198902">
    <property type="component" value="Unassembled WGS sequence"/>
</dbReference>
<dbReference type="GO" id="GO:0002161">
    <property type="term" value="F:aminoacyl-tRNA deacylase activity"/>
    <property type="evidence" value="ECO:0007669"/>
    <property type="project" value="InterPro"/>
</dbReference>
<dbReference type="InterPro" id="IPR007214">
    <property type="entry name" value="YbaK/aa-tRNA-synth-assoc-dom"/>
</dbReference>
<evidence type="ECO:0000313" key="2">
    <source>
        <dbReference type="EMBL" id="CQR53212.1"/>
    </source>
</evidence>
<evidence type="ECO:0000259" key="1">
    <source>
        <dbReference type="Pfam" id="PF04073"/>
    </source>
</evidence>
<sequence length="158" mass="16839">MHPTARKFADRVRDSHGFEVTIEEFPEGTKTADDAAAAVGCDVGQIVKSIVMRVGDETVVVLTSGANRVDEGSLGSEFGVEQGAVRSANPSEVKDATGWSIGGVPPTCHATDCPVLADPTFESFDRIWAAAGTPEAVFRLTPDDLRTLSEPRFVDVFE</sequence>
<dbReference type="PANTHER" id="PTHR30411">
    <property type="entry name" value="CYTOPLASMIC PROTEIN"/>
    <property type="match status" value="1"/>
</dbReference>
<keyword evidence="3" id="KW-1185">Reference proteome</keyword>
<proteinExistence type="predicted"/>
<dbReference type="SUPFAM" id="SSF55826">
    <property type="entry name" value="YbaK/ProRS associated domain"/>
    <property type="match status" value="1"/>
</dbReference>
<dbReference type="InterPro" id="IPR036754">
    <property type="entry name" value="YbaK/aa-tRNA-synt-asso_dom_sf"/>
</dbReference>
<dbReference type="AlphaFoldDB" id="A0A0D6JWL9"/>